<keyword evidence="11" id="KW-1185">Reference proteome</keyword>
<evidence type="ECO:0000256" key="7">
    <source>
        <dbReference type="SAM" id="Phobius"/>
    </source>
</evidence>
<organism evidence="10 11">
    <name type="scientific">Dentiscutata erythropus</name>
    <dbReference type="NCBI Taxonomy" id="1348616"/>
    <lineage>
        <taxon>Eukaryota</taxon>
        <taxon>Fungi</taxon>
        <taxon>Fungi incertae sedis</taxon>
        <taxon>Mucoromycota</taxon>
        <taxon>Glomeromycotina</taxon>
        <taxon>Glomeromycetes</taxon>
        <taxon>Diversisporales</taxon>
        <taxon>Gigasporaceae</taxon>
        <taxon>Dentiscutata</taxon>
    </lineage>
</organism>
<reference evidence="10" key="1">
    <citation type="submission" date="2021-06" db="EMBL/GenBank/DDBJ databases">
        <authorList>
            <person name="Kallberg Y."/>
            <person name="Tangrot J."/>
            <person name="Rosling A."/>
        </authorList>
    </citation>
    <scope>NUCLEOTIDE SEQUENCE</scope>
    <source>
        <strain evidence="10">MA453B</strain>
    </source>
</reference>
<dbReference type="PANTHER" id="PTHR13605:SF4">
    <property type="entry name" value="ER MEMBRANE PROTEIN COMPLEX SUBUNIT 7"/>
    <property type="match status" value="1"/>
</dbReference>
<evidence type="ECO:0000256" key="4">
    <source>
        <dbReference type="ARBA" id="ARBA00022729"/>
    </source>
</evidence>
<dbReference type="Pfam" id="PF09430">
    <property type="entry name" value="EMC7_beta-sandw"/>
    <property type="match status" value="1"/>
</dbReference>
<comment type="caution">
    <text evidence="10">The sequence shown here is derived from an EMBL/GenBank/DDBJ whole genome shotgun (WGS) entry which is preliminary data.</text>
</comment>
<comment type="subcellular location">
    <subcellularLocation>
        <location evidence="1">Membrane</location>
        <topology evidence="1">Single-pass membrane protein</topology>
    </subcellularLocation>
</comment>
<name>A0A9N9I290_9GLOM</name>
<dbReference type="OrthoDB" id="27095at2759"/>
<evidence type="ECO:0000256" key="3">
    <source>
        <dbReference type="ARBA" id="ARBA00022692"/>
    </source>
</evidence>
<evidence type="ECO:0000256" key="2">
    <source>
        <dbReference type="ARBA" id="ARBA00008880"/>
    </source>
</evidence>
<feature type="domain" description="ER membrane protein complex subunit 7 beta-sandwich" evidence="9">
    <location>
        <begin position="46"/>
        <end position="156"/>
    </location>
</feature>
<evidence type="ECO:0000256" key="1">
    <source>
        <dbReference type="ARBA" id="ARBA00004167"/>
    </source>
</evidence>
<keyword evidence="3 7" id="KW-0812">Transmembrane</keyword>
<keyword evidence="5 7" id="KW-1133">Transmembrane helix</keyword>
<proteinExistence type="inferred from homology"/>
<sequence length="219" mass="24601">MWFTPRLIGFNLVLLSISLLILPTTSSDLFEVEGRFALNNVLKDISQLEPTTKVVLDGGKYSTFIRKDGKFVIDNVPPGSYLFEVLSRKYIYPRLKIVVESDGEVLPSVTIIGSEWDNKGPSLPYPLELYARAPADYFIPREGFSITSLLFNPYIIFMGFSVILLLVMPKMMANLDQTALQELQQNQAQNPFDFDLSSSLAKYLSGGNEADKSSNNKRN</sequence>
<gene>
    <name evidence="10" type="ORF">DERYTH_LOCUS13968</name>
</gene>
<feature type="chain" id="PRO_5040369593" evidence="8">
    <location>
        <begin position="28"/>
        <end position="219"/>
    </location>
</feature>
<evidence type="ECO:0000256" key="8">
    <source>
        <dbReference type="SAM" id="SignalP"/>
    </source>
</evidence>
<dbReference type="GO" id="GO:0030246">
    <property type="term" value="F:carbohydrate binding"/>
    <property type="evidence" value="ECO:0007669"/>
    <property type="project" value="InterPro"/>
</dbReference>
<dbReference type="InterPro" id="IPR013784">
    <property type="entry name" value="Carb-bd-like_fold"/>
</dbReference>
<accession>A0A9N9I290</accession>
<dbReference type="PANTHER" id="PTHR13605">
    <property type="entry name" value="ER MEMBRANE PROTEIN COMPLEX SUBUNIT 7"/>
    <property type="match status" value="1"/>
</dbReference>
<evidence type="ECO:0000259" key="9">
    <source>
        <dbReference type="Pfam" id="PF09430"/>
    </source>
</evidence>
<keyword evidence="6 7" id="KW-0472">Membrane</keyword>
<protein>
    <submittedName>
        <fullName evidence="10">3897_t:CDS:1</fullName>
    </submittedName>
</protein>
<feature type="transmembrane region" description="Helical" evidence="7">
    <location>
        <begin position="149"/>
        <end position="168"/>
    </location>
</feature>
<feature type="signal peptide" evidence="8">
    <location>
        <begin position="1"/>
        <end position="27"/>
    </location>
</feature>
<dbReference type="EMBL" id="CAJVPY010010182">
    <property type="protein sequence ID" value="CAG8716336.1"/>
    <property type="molecule type" value="Genomic_DNA"/>
</dbReference>
<dbReference type="SUPFAM" id="SSF49452">
    <property type="entry name" value="Starch-binding domain-like"/>
    <property type="match status" value="1"/>
</dbReference>
<keyword evidence="4 8" id="KW-0732">Signal</keyword>
<dbReference type="InterPro" id="IPR039163">
    <property type="entry name" value="EMC7"/>
</dbReference>
<dbReference type="GO" id="GO:0072546">
    <property type="term" value="C:EMC complex"/>
    <property type="evidence" value="ECO:0007669"/>
    <property type="project" value="TreeGrafter"/>
</dbReference>
<evidence type="ECO:0000313" key="10">
    <source>
        <dbReference type="EMBL" id="CAG8716336.1"/>
    </source>
</evidence>
<dbReference type="InterPro" id="IPR019008">
    <property type="entry name" value="Beta_sandwich_EMC7"/>
</dbReference>
<dbReference type="Proteomes" id="UP000789405">
    <property type="component" value="Unassembled WGS sequence"/>
</dbReference>
<comment type="similarity">
    <text evidence="2">Belongs to the EMC7 family.</text>
</comment>
<dbReference type="AlphaFoldDB" id="A0A9N9I290"/>
<evidence type="ECO:0000256" key="5">
    <source>
        <dbReference type="ARBA" id="ARBA00022989"/>
    </source>
</evidence>
<evidence type="ECO:0000313" key="11">
    <source>
        <dbReference type="Proteomes" id="UP000789405"/>
    </source>
</evidence>
<evidence type="ECO:0000256" key="6">
    <source>
        <dbReference type="ARBA" id="ARBA00023136"/>
    </source>
</evidence>